<feature type="transmembrane region" description="Helical" evidence="1">
    <location>
        <begin position="141"/>
        <end position="159"/>
    </location>
</feature>
<dbReference type="InterPro" id="IPR013901">
    <property type="entry name" value="Anthrone_oxy"/>
</dbReference>
<evidence type="ECO:0000313" key="2">
    <source>
        <dbReference type="EMBL" id="TRZ39392.1"/>
    </source>
</evidence>
<dbReference type="Pfam" id="PF08592">
    <property type="entry name" value="Anthrone_oxy"/>
    <property type="match status" value="1"/>
</dbReference>
<keyword evidence="1" id="KW-0812">Transmembrane</keyword>
<gene>
    <name evidence="2" type="ORF">CEQ21_07465</name>
</gene>
<feature type="transmembrane region" description="Helical" evidence="1">
    <location>
        <begin position="84"/>
        <end position="104"/>
    </location>
</feature>
<accession>A0A553SQX9</accession>
<feature type="transmembrane region" description="Helical" evidence="1">
    <location>
        <begin position="6"/>
        <end position="26"/>
    </location>
</feature>
<dbReference type="EMBL" id="RIBP01000002">
    <property type="protein sequence ID" value="TRZ39392.1"/>
    <property type="molecule type" value="Genomic_DNA"/>
</dbReference>
<keyword evidence="1" id="KW-1133">Transmembrane helix</keyword>
<name>A0A553SQX9_NIACI</name>
<dbReference type="AlphaFoldDB" id="A0A553SQX9"/>
<evidence type="ECO:0000256" key="1">
    <source>
        <dbReference type="SAM" id="Phobius"/>
    </source>
</evidence>
<organism evidence="2">
    <name type="scientific">Niallia circulans</name>
    <name type="common">Bacillus circulans</name>
    <dbReference type="NCBI Taxonomy" id="1397"/>
    <lineage>
        <taxon>Bacteria</taxon>
        <taxon>Bacillati</taxon>
        <taxon>Bacillota</taxon>
        <taxon>Bacilli</taxon>
        <taxon>Bacillales</taxon>
        <taxon>Bacillaceae</taxon>
        <taxon>Niallia</taxon>
    </lineage>
</organism>
<keyword evidence="2" id="KW-0614">Plasmid</keyword>
<dbReference type="RefSeq" id="WP_185762703.1">
    <property type="nucleotide sequence ID" value="NZ_CM017505.1"/>
</dbReference>
<protein>
    <submittedName>
        <fullName evidence="2">DUF1772 domain-containing protein</fullName>
    </submittedName>
</protein>
<proteinExistence type="predicted"/>
<dbReference type="Proteomes" id="UP000319837">
    <property type="component" value="Plasmid unnamed1"/>
</dbReference>
<sequence length="160" mass="17377">MDLLFNGSAFLAVVTTGIVTGTVFAYGNSVMPGLKQTDDRTFVLAVRKLNSSVDNIVFLLISNFALIAQIILVIVVYVNQLAGTIFYVLALIGYISTLLITFLGNLPLSKAIISAELPTDELGWNKLRSSFESRWTSLNNLRTLTCLLSVTGLLIAIFIG</sequence>
<comment type="caution">
    <text evidence="2">The sequence shown here is derived from an EMBL/GenBank/DDBJ whole genome shotgun (WGS) entry which is preliminary data.</text>
</comment>
<geneLocation type="plasmid" evidence="2">
    <name>unnamed1</name>
</geneLocation>
<keyword evidence="1" id="KW-0472">Membrane</keyword>
<feature type="transmembrane region" description="Helical" evidence="1">
    <location>
        <begin position="56"/>
        <end position="78"/>
    </location>
</feature>
<reference evidence="2" key="1">
    <citation type="submission" date="2018-10" db="EMBL/GenBank/DDBJ databases">
        <title>FDA dAtabase for Regulatory Grade micrObial Sequences (FDA-ARGOS): Supporting development and validation of Infectious Disease Dx tests.</title>
        <authorList>
            <person name="Minogue T."/>
            <person name="Wolcott M."/>
            <person name="Wasieloski L."/>
            <person name="Aguilar W."/>
            <person name="Moore D."/>
            <person name="Tallon L.J."/>
            <person name="Sadzewicz L."/>
            <person name="Sengamalay N."/>
            <person name="Ott S."/>
            <person name="Godinez A."/>
            <person name="Nagaraj S."/>
            <person name="Vavikolanu K."/>
            <person name="Vyas G."/>
            <person name="Nadendla S."/>
            <person name="Aluvathingal J."/>
            <person name="Sichtig H."/>
        </authorList>
    </citation>
    <scope>NUCLEOTIDE SEQUENCE</scope>
    <source>
        <strain evidence="2">FDAARGOS_343</strain>
        <plasmid evidence="2">unnamed1</plasmid>
    </source>
</reference>